<dbReference type="AlphaFoldDB" id="A0A5M9HZU0"/>
<evidence type="ECO:0000256" key="15">
    <source>
        <dbReference type="ARBA" id="ARBA00032605"/>
    </source>
</evidence>
<evidence type="ECO:0000256" key="11">
    <source>
        <dbReference type="ARBA" id="ARBA00022842"/>
    </source>
</evidence>
<keyword evidence="8 19" id="KW-0169">Cobalamin biosynthesis</keyword>
<comment type="catalytic activity">
    <reaction evidence="17 19">
        <text>alpha-ribazole + adenosylcob(III)inamide-GDP = adenosylcob(III)alamin + GMP + H(+)</text>
        <dbReference type="Rhea" id="RHEA:16049"/>
        <dbReference type="ChEBI" id="CHEBI:10329"/>
        <dbReference type="ChEBI" id="CHEBI:15378"/>
        <dbReference type="ChEBI" id="CHEBI:18408"/>
        <dbReference type="ChEBI" id="CHEBI:58115"/>
        <dbReference type="ChEBI" id="CHEBI:60487"/>
        <dbReference type="EC" id="2.7.8.26"/>
    </reaction>
</comment>
<dbReference type="Pfam" id="PF02654">
    <property type="entry name" value="CobS"/>
    <property type="match status" value="1"/>
</dbReference>
<evidence type="ECO:0000256" key="1">
    <source>
        <dbReference type="ARBA" id="ARBA00001946"/>
    </source>
</evidence>
<comment type="catalytic activity">
    <reaction evidence="18 19">
        <text>alpha-ribazole 5'-phosphate + adenosylcob(III)inamide-GDP = adenosylcob(III)alamin 5'-phosphate + GMP + H(+)</text>
        <dbReference type="Rhea" id="RHEA:23560"/>
        <dbReference type="ChEBI" id="CHEBI:15378"/>
        <dbReference type="ChEBI" id="CHEBI:57918"/>
        <dbReference type="ChEBI" id="CHEBI:58115"/>
        <dbReference type="ChEBI" id="CHEBI:60487"/>
        <dbReference type="ChEBI" id="CHEBI:60493"/>
        <dbReference type="EC" id="2.7.8.26"/>
    </reaction>
</comment>
<evidence type="ECO:0000256" key="13">
    <source>
        <dbReference type="ARBA" id="ARBA00023136"/>
    </source>
</evidence>
<gene>
    <name evidence="19" type="primary">cobS</name>
    <name evidence="20" type="ORF">FNY66_12680</name>
</gene>
<comment type="pathway">
    <text evidence="3 19">Cofactor biosynthesis; adenosylcobalamin biosynthesis; adenosylcobalamin from cob(II)yrinate a,c-diamide: step 7/7.</text>
</comment>
<name>A0A5M9HZU0_9FIRM</name>
<dbReference type="GO" id="GO:0005886">
    <property type="term" value="C:plasma membrane"/>
    <property type="evidence" value="ECO:0007669"/>
    <property type="project" value="UniProtKB-SubCell"/>
</dbReference>
<feature type="transmembrane region" description="Helical" evidence="19">
    <location>
        <begin position="205"/>
        <end position="226"/>
    </location>
</feature>
<dbReference type="InterPro" id="IPR003805">
    <property type="entry name" value="CobS"/>
</dbReference>
<evidence type="ECO:0000256" key="4">
    <source>
        <dbReference type="ARBA" id="ARBA00010561"/>
    </source>
</evidence>
<dbReference type="HAMAP" id="MF_00719">
    <property type="entry name" value="CobS"/>
    <property type="match status" value="1"/>
</dbReference>
<feature type="transmembrane region" description="Helical" evidence="19">
    <location>
        <begin position="61"/>
        <end position="82"/>
    </location>
</feature>
<evidence type="ECO:0000256" key="14">
    <source>
        <dbReference type="ARBA" id="ARBA00025228"/>
    </source>
</evidence>
<keyword evidence="13 19" id="KW-0472">Membrane</keyword>
<feature type="transmembrane region" description="Helical" evidence="19">
    <location>
        <begin position="179"/>
        <end position="199"/>
    </location>
</feature>
<dbReference type="RefSeq" id="WP_150311386.1">
    <property type="nucleotide sequence ID" value="NZ_VMSO01000021.1"/>
</dbReference>
<comment type="caution">
    <text evidence="20">The sequence shown here is derived from an EMBL/GenBank/DDBJ whole genome shotgun (WGS) entry which is preliminary data.</text>
</comment>
<evidence type="ECO:0000256" key="8">
    <source>
        <dbReference type="ARBA" id="ARBA00022573"/>
    </source>
</evidence>
<keyword evidence="11 19" id="KW-0460">Magnesium</keyword>
<comment type="function">
    <text evidence="14 19">Joins adenosylcobinamide-GDP and alpha-ribazole to generate adenosylcobalamin (Ado-cobalamin). Also synthesizes adenosylcobalamin 5'-phosphate from adenosylcobinamide-GDP and alpha-ribazole 5'-phosphate.</text>
</comment>
<keyword evidence="7 19" id="KW-1003">Cell membrane</keyword>
<dbReference type="OrthoDB" id="9794626at2"/>
<comment type="subcellular location">
    <subcellularLocation>
        <location evidence="2 19">Cell membrane</location>
        <topology evidence="2 19">Multi-pass membrane protein</topology>
    </subcellularLocation>
</comment>
<evidence type="ECO:0000256" key="19">
    <source>
        <dbReference type="HAMAP-Rule" id="MF_00719"/>
    </source>
</evidence>
<evidence type="ECO:0000256" key="9">
    <source>
        <dbReference type="ARBA" id="ARBA00022679"/>
    </source>
</evidence>
<comment type="cofactor">
    <cofactor evidence="1 19">
        <name>Mg(2+)</name>
        <dbReference type="ChEBI" id="CHEBI:18420"/>
    </cofactor>
</comment>
<keyword evidence="21" id="KW-1185">Reference proteome</keyword>
<feature type="transmembrane region" description="Helical" evidence="19">
    <location>
        <begin position="135"/>
        <end position="158"/>
    </location>
</feature>
<dbReference type="GO" id="GO:0051073">
    <property type="term" value="F:adenosylcobinamide-GDP ribazoletransferase activity"/>
    <property type="evidence" value="ECO:0007669"/>
    <property type="project" value="UniProtKB-UniRule"/>
</dbReference>
<dbReference type="EC" id="2.7.8.26" evidence="5 19"/>
<evidence type="ECO:0000256" key="10">
    <source>
        <dbReference type="ARBA" id="ARBA00022692"/>
    </source>
</evidence>
<feature type="transmembrane region" description="Helical" evidence="19">
    <location>
        <begin position="110"/>
        <end position="129"/>
    </location>
</feature>
<keyword evidence="12 19" id="KW-1133">Transmembrane helix</keyword>
<reference evidence="20 21" key="1">
    <citation type="submission" date="2019-07" db="EMBL/GenBank/DDBJ databases">
        <authorList>
            <person name="Wongkuna S."/>
            <person name="Scaria J."/>
        </authorList>
    </citation>
    <scope>NUCLEOTIDE SEQUENCE [LARGE SCALE GENOMIC DNA]</scope>
    <source>
        <strain evidence="20 21">SW178</strain>
    </source>
</reference>
<feature type="transmembrane region" description="Helical" evidence="19">
    <location>
        <begin position="238"/>
        <end position="258"/>
    </location>
</feature>
<dbReference type="Proteomes" id="UP000322025">
    <property type="component" value="Unassembled WGS sequence"/>
</dbReference>
<keyword evidence="10 19" id="KW-0812">Transmembrane</keyword>
<accession>A0A5M9HZU0</accession>
<evidence type="ECO:0000256" key="17">
    <source>
        <dbReference type="ARBA" id="ARBA00048623"/>
    </source>
</evidence>
<dbReference type="PANTHER" id="PTHR34148:SF1">
    <property type="entry name" value="ADENOSYLCOBINAMIDE-GDP RIBAZOLETRANSFERASE"/>
    <property type="match status" value="1"/>
</dbReference>
<feature type="transmembrane region" description="Helical" evidence="19">
    <location>
        <begin position="34"/>
        <end position="55"/>
    </location>
</feature>
<comment type="similarity">
    <text evidence="4 19">Belongs to the CobS family.</text>
</comment>
<evidence type="ECO:0000313" key="21">
    <source>
        <dbReference type="Proteomes" id="UP000322025"/>
    </source>
</evidence>
<evidence type="ECO:0000256" key="3">
    <source>
        <dbReference type="ARBA" id="ARBA00004663"/>
    </source>
</evidence>
<dbReference type="GO" id="GO:0009236">
    <property type="term" value="P:cobalamin biosynthetic process"/>
    <property type="evidence" value="ECO:0007669"/>
    <property type="project" value="UniProtKB-UniRule"/>
</dbReference>
<organism evidence="20 21">
    <name type="scientific">Mediterraneibacter catenae</name>
    <dbReference type="NCBI Taxonomy" id="2594882"/>
    <lineage>
        <taxon>Bacteria</taxon>
        <taxon>Bacillati</taxon>
        <taxon>Bacillota</taxon>
        <taxon>Clostridia</taxon>
        <taxon>Lachnospirales</taxon>
        <taxon>Lachnospiraceae</taxon>
        <taxon>Mediterraneibacter</taxon>
    </lineage>
</organism>
<dbReference type="PANTHER" id="PTHR34148">
    <property type="entry name" value="ADENOSYLCOBINAMIDE-GDP RIBAZOLETRANSFERASE"/>
    <property type="match status" value="1"/>
</dbReference>
<evidence type="ECO:0000256" key="2">
    <source>
        <dbReference type="ARBA" id="ARBA00004651"/>
    </source>
</evidence>
<evidence type="ECO:0000256" key="6">
    <source>
        <dbReference type="ARBA" id="ARBA00015850"/>
    </source>
</evidence>
<evidence type="ECO:0000313" key="20">
    <source>
        <dbReference type="EMBL" id="KAA8500582.1"/>
    </source>
</evidence>
<evidence type="ECO:0000256" key="7">
    <source>
        <dbReference type="ARBA" id="ARBA00022475"/>
    </source>
</evidence>
<protein>
    <recommendedName>
        <fullName evidence="6 19">Adenosylcobinamide-GDP ribazoletransferase</fullName>
        <ecNumber evidence="5 19">2.7.8.26</ecNumber>
    </recommendedName>
    <alternativeName>
        <fullName evidence="16 19">Cobalamin synthase</fullName>
    </alternativeName>
    <alternativeName>
        <fullName evidence="15 19">Cobalamin-5'-phosphate synthase</fullName>
    </alternativeName>
</protein>
<evidence type="ECO:0000256" key="18">
    <source>
        <dbReference type="ARBA" id="ARBA00049504"/>
    </source>
</evidence>
<evidence type="ECO:0000256" key="5">
    <source>
        <dbReference type="ARBA" id="ARBA00013200"/>
    </source>
</evidence>
<dbReference type="EMBL" id="VMSO01000021">
    <property type="protein sequence ID" value="KAA8500582.1"/>
    <property type="molecule type" value="Genomic_DNA"/>
</dbReference>
<evidence type="ECO:0000256" key="12">
    <source>
        <dbReference type="ARBA" id="ARBA00022989"/>
    </source>
</evidence>
<keyword evidence="9 19" id="KW-0808">Transferase</keyword>
<sequence length="261" mass="28371">MRLLNSLDIAISMYSKIPVPTVDWNEKNMKYAMCFFPVVGVITGILQFGIGYALLEYTSCGKFFFAAVMSLIPVLVTGGIHLDGYADTIDAISSYGDREKKLQILKDPHTGAFAVIGLCVYFVAVLALWSEAESYMLPIAACMYPLSRSLSGISVVSFHPAKNSGLLRTFQDGAQKKRVRIVLIIWACICAGLMLYLGWQQGGAAVAGAAAVIAAALLVFAYYYWMSRKKFGGTTGDLAGYFLQMCELAMLAVIVFAGKII</sequence>
<dbReference type="GO" id="GO:0008818">
    <property type="term" value="F:cobalamin 5'-phosphate synthase activity"/>
    <property type="evidence" value="ECO:0007669"/>
    <property type="project" value="UniProtKB-UniRule"/>
</dbReference>
<dbReference type="UniPathway" id="UPA00148">
    <property type="reaction ID" value="UER00238"/>
</dbReference>
<proteinExistence type="inferred from homology"/>
<evidence type="ECO:0000256" key="16">
    <source>
        <dbReference type="ARBA" id="ARBA00032853"/>
    </source>
</evidence>